<dbReference type="InterPro" id="IPR011004">
    <property type="entry name" value="Trimer_LpxA-like_sf"/>
</dbReference>
<reference evidence="1 2" key="1">
    <citation type="submission" date="2014-08" db="EMBL/GenBank/DDBJ databases">
        <title>Complete genome of a marine bacteria Jeotgalibacillus malaysiensis.</title>
        <authorList>
            <person name="Yaakop A.S."/>
            <person name="Chan K.-G."/>
            <person name="Goh K.M."/>
        </authorList>
    </citation>
    <scope>NUCLEOTIDE SEQUENCE [LARGE SCALE GENOMIC DNA]</scope>
    <source>
        <strain evidence="1 2">D5</strain>
        <plasmid evidence="2">Plasmid</plasmid>
    </source>
</reference>
<evidence type="ECO:0000313" key="1">
    <source>
        <dbReference type="EMBL" id="AJD93280.1"/>
    </source>
</evidence>
<geneLocation type="plasmid" evidence="2"/>
<protein>
    <submittedName>
        <fullName evidence="1">Uncharacterized protein</fullName>
    </submittedName>
</protein>
<name>A0A0B5ASV5_9BACL</name>
<keyword evidence="2" id="KW-1185">Reference proteome</keyword>
<proteinExistence type="predicted"/>
<dbReference type="OrthoDB" id="2241963at2"/>
<evidence type="ECO:0000313" key="2">
    <source>
        <dbReference type="Proteomes" id="UP000031449"/>
    </source>
</evidence>
<dbReference type="SUPFAM" id="SSF51161">
    <property type="entry name" value="Trimeric LpxA-like enzymes"/>
    <property type="match status" value="1"/>
</dbReference>
<keyword evidence="1" id="KW-0614">Plasmid</keyword>
<dbReference type="AlphaFoldDB" id="A0A0B5ASV5"/>
<sequence>MKKYVLTENRKVMDDKYGNKRTLIQVQAIKNFKTSSGSSVSAGQLGGWIERESNLSQRWNAWLDEESYAFDGSLIAENAYVEKSSLFDSVCIRGDSYIYESKLFDSTIVTGQSEVEKSQLYGQTVLGGYCSVVQSNLTNVQVKTGSDFEDKKSWNSYHFEDTFLKTEGFMIEVRDNLTCKDVHLSGRRILFEAKANLECVTGENIRDFIVKQETEMYCVKLKKDASVMSLVKPDKTVLVGVLSEPEDKGIVIDSTCLLLSGVTIRDNVQMYGAWEIENSMLSDKVVLRNEGNHSIELVNSSLSELAQVIAKPNHSLYDTLELEMEADEIHEIH</sequence>
<dbReference type="HOGENOM" id="CLU_054933_0_0_9"/>
<dbReference type="Proteomes" id="UP000031449">
    <property type="component" value="Plasmid unnamed"/>
</dbReference>
<dbReference type="EMBL" id="CP009417">
    <property type="protein sequence ID" value="AJD93280.1"/>
    <property type="molecule type" value="Genomic_DNA"/>
</dbReference>
<accession>A0A0B5ASV5</accession>
<organism evidence="1 2">
    <name type="scientific">Jeotgalibacillus malaysiensis</name>
    <dbReference type="NCBI Taxonomy" id="1508404"/>
    <lineage>
        <taxon>Bacteria</taxon>
        <taxon>Bacillati</taxon>
        <taxon>Bacillota</taxon>
        <taxon>Bacilli</taxon>
        <taxon>Bacillales</taxon>
        <taxon>Caryophanaceae</taxon>
        <taxon>Jeotgalibacillus</taxon>
    </lineage>
</organism>
<gene>
    <name evidence="1" type="ORF">JMA_39620</name>
</gene>
<dbReference type="KEGG" id="jeo:JMA_39620"/>
<dbReference type="BioCyc" id="JESP1508404:G14D9-13246-MONOMER"/>